<dbReference type="CDD" id="cd06170">
    <property type="entry name" value="LuxR_C_like"/>
    <property type="match status" value="1"/>
</dbReference>
<name>A0A919DHH3_9ACTN</name>
<dbReference type="PANTHER" id="PTHR16305">
    <property type="entry name" value="TESTICULAR SOLUBLE ADENYLYL CYCLASE"/>
    <property type="match status" value="1"/>
</dbReference>
<dbReference type="PROSITE" id="PS50043">
    <property type="entry name" value="HTH_LUXR_2"/>
    <property type="match status" value="1"/>
</dbReference>
<dbReference type="Gene3D" id="1.10.10.10">
    <property type="entry name" value="Winged helix-like DNA-binding domain superfamily/Winged helix DNA-binding domain"/>
    <property type="match status" value="1"/>
</dbReference>
<feature type="region of interest" description="Disordered" evidence="3">
    <location>
        <begin position="1"/>
        <end position="25"/>
    </location>
</feature>
<feature type="compositionally biased region" description="Polar residues" evidence="3">
    <location>
        <begin position="9"/>
        <end position="22"/>
    </location>
</feature>
<proteinExistence type="predicted"/>
<dbReference type="Gene3D" id="1.25.40.10">
    <property type="entry name" value="Tetratricopeptide repeat domain"/>
    <property type="match status" value="1"/>
</dbReference>
<dbReference type="GO" id="GO:0003677">
    <property type="term" value="F:DNA binding"/>
    <property type="evidence" value="ECO:0007669"/>
    <property type="project" value="InterPro"/>
</dbReference>
<dbReference type="InterPro" id="IPR041664">
    <property type="entry name" value="AAA_16"/>
</dbReference>
<evidence type="ECO:0000256" key="1">
    <source>
        <dbReference type="ARBA" id="ARBA00022741"/>
    </source>
</evidence>
<dbReference type="Pfam" id="PF13191">
    <property type="entry name" value="AAA_16"/>
    <property type="match status" value="1"/>
</dbReference>
<feature type="compositionally biased region" description="Low complexity" evidence="3">
    <location>
        <begin position="962"/>
        <end position="974"/>
    </location>
</feature>
<dbReference type="SUPFAM" id="SSF52540">
    <property type="entry name" value="P-loop containing nucleoside triphosphate hydrolases"/>
    <property type="match status" value="1"/>
</dbReference>
<dbReference type="InterPro" id="IPR036388">
    <property type="entry name" value="WH-like_DNA-bd_sf"/>
</dbReference>
<protein>
    <submittedName>
        <fullName evidence="5">Transcriptional regulator</fullName>
    </submittedName>
</protein>
<reference evidence="5" key="2">
    <citation type="submission" date="2020-09" db="EMBL/GenBank/DDBJ databases">
        <authorList>
            <person name="Sun Q."/>
            <person name="Zhou Y."/>
        </authorList>
    </citation>
    <scope>NUCLEOTIDE SEQUENCE</scope>
    <source>
        <strain evidence="5">CGMCC 4.7403</strain>
    </source>
</reference>
<evidence type="ECO:0000256" key="3">
    <source>
        <dbReference type="SAM" id="MobiDB-lite"/>
    </source>
</evidence>
<dbReference type="GO" id="GO:0005524">
    <property type="term" value="F:ATP binding"/>
    <property type="evidence" value="ECO:0007669"/>
    <property type="project" value="UniProtKB-KW"/>
</dbReference>
<keyword evidence="6" id="KW-1185">Reference proteome</keyword>
<sequence>MTEVVPQAGSRSPDGSPTGRTTESARLREEADLARAGRGRLVIVRGPSGIGKSALLDGVPGDGFTVLRVTCRETDSATAYAAASELLRTPADLQPRAREQLAAALSAATPLTGAYPTLRRLERCVALLAAHRPLALVVDDAHWCDASSLRWLRFLLTRSRHRPLLVLAASRDRATPPDGDELEQLTAWHASAVLGLGPLDPATVADVVGQRLGTPEPQFAQECARLSGGNPRLLHQLLDALSNAGVQPRAGEAERVVERGRATVRASLRTRLAMLPQPVRNVLAALAVAGDIGPALVGAMARVSAGRARTALAVLREEGIVTPDGSGFVHETIRQAVIDTLPPREQTQLCERAVALLNDTAQPVRQVAEQLLRLPRLECAWMADALHTAADEAMHQGEPMESVRYLRRLLADQCDPAERERTRIRLAETLMRLDPAAALPDLLAAVRRAATPVEQARLAIRYGDAAIATQRVLTAEPVLAAALEALRTATGGRPSPEEAELECRLRSTLVVIGISRAPDSRSGRARVQESATALRTTRQPAGDTLEERRILAAQALLTAVESRSAPAAVTLAQRALTSAVWDDWISHQSSWVLALADEVELSSQVFEQALDVSRDQGNDWVHHQHLALRGLTLYLRGAIHEGLAEARRALELDERASWRRSSTLPPSVMAVLLTAAGRPEAADKLLARRGIIEGADTPDGELGWARCLLSMYWGWSRWRRGDRAGALRTFLRTGDELRASGVVNPVISPWWMYAVKLLVKDGRAPEARELIEQVATPAANWGTPRALGQVLLARAAAADQRKSIGLYLEAADVLAGAPDLASRIQVDYQLGRALLQAGDPAAARKHLRQAVDLATRTGAHGSAGAAAELLVMAGGRLRKATDGPASLLLTRSELQIAELAMRGVSNQRIADELFITLRTVETHLTATYRKLGVSNRRELSQILPRWRHGQDAPRAEGGAGGPAVRVARGSAGSR</sequence>
<dbReference type="RefSeq" id="WP_189786395.1">
    <property type="nucleotide sequence ID" value="NZ_BNAT01000032.1"/>
</dbReference>
<dbReference type="InterPro" id="IPR000792">
    <property type="entry name" value="Tscrpt_reg_LuxR_C"/>
</dbReference>
<evidence type="ECO:0000313" key="6">
    <source>
        <dbReference type="Proteomes" id="UP000603227"/>
    </source>
</evidence>
<dbReference type="InterPro" id="IPR016032">
    <property type="entry name" value="Sig_transdc_resp-reg_C-effctor"/>
</dbReference>
<evidence type="ECO:0000259" key="4">
    <source>
        <dbReference type="PROSITE" id="PS50043"/>
    </source>
</evidence>
<dbReference type="Pfam" id="PF00196">
    <property type="entry name" value="GerE"/>
    <property type="match status" value="1"/>
</dbReference>
<dbReference type="PROSITE" id="PS00622">
    <property type="entry name" value="HTH_LUXR_1"/>
    <property type="match status" value="1"/>
</dbReference>
<feature type="region of interest" description="Disordered" evidence="3">
    <location>
        <begin position="948"/>
        <end position="974"/>
    </location>
</feature>
<dbReference type="AlphaFoldDB" id="A0A919DHH3"/>
<dbReference type="SUPFAM" id="SSF48452">
    <property type="entry name" value="TPR-like"/>
    <property type="match status" value="1"/>
</dbReference>
<dbReference type="PANTHER" id="PTHR16305:SF35">
    <property type="entry name" value="TRANSCRIPTIONAL ACTIVATOR DOMAIN"/>
    <property type="match status" value="1"/>
</dbReference>
<organism evidence="5 6">
    <name type="scientific">Streptomyces capitiformicae</name>
    <dbReference type="NCBI Taxonomy" id="2014920"/>
    <lineage>
        <taxon>Bacteria</taxon>
        <taxon>Bacillati</taxon>
        <taxon>Actinomycetota</taxon>
        <taxon>Actinomycetes</taxon>
        <taxon>Kitasatosporales</taxon>
        <taxon>Streptomycetaceae</taxon>
        <taxon>Streptomyces</taxon>
    </lineage>
</organism>
<dbReference type="InterPro" id="IPR011990">
    <property type="entry name" value="TPR-like_helical_dom_sf"/>
</dbReference>
<dbReference type="GO" id="GO:0004016">
    <property type="term" value="F:adenylate cyclase activity"/>
    <property type="evidence" value="ECO:0007669"/>
    <property type="project" value="TreeGrafter"/>
</dbReference>
<dbReference type="SMART" id="SM00421">
    <property type="entry name" value="HTH_LUXR"/>
    <property type="match status" value="1"/>
</dbReference>
<feature type="domain" description="HTH luxR-type" evidence="4">
    <location>
        <begin position="882"/>
        <end position="947"/>
    </location>
</feature>
<dbReference type="GO" id="GO:0006355">
    <property type="term" value="P:regulation of DNA-templated transcription"/>
    <property type="evidence" value="ECO:0007669"/>
    <property type="project" value="InterPro"/>
</dbReference>
<reference evidence="5" key="1">
    <citation type="journal article" date="2014" name="Int. J. Syst. Evol. Microbiol.">
        <title>Complete genome sequence of Corynebacterium casei LMG S-19264T (=DSM 44701T), isolated from a smear-ripened cheese.</title>
        <authorList>
            <consortium name="US DOE Joint Genome Institute (JGI-PGF)"/>
            <person name="Walter F."/>
            <person name="Albersmeier A."/>
            <person name="Kalinowski J."/>
            <person name="Ruckert C."/>
        </authorList>
    </citation>
    <scope>NUCLEOTIDE SEQUENCE</scope>
    <source>
        <strain evidence="5">CGMCC 4.7403</strain>
    </source>
</reference>
<keyword evidence="2" id="KW-0067">ATP-binding</keyword>
<dbReference type="PRINTS" id="PR00038">
    <property type="entry name" value="HTHLUXR"/>
</dbReference>
<dbReference type="SUPFAM" id="SSF46894">
    <property type="entry name" value="C-terminal effector domain of the bipartite response regulators"/>
    <property type="match status" value="1"/>
</dbReference>
<dbReference type="Proteomes" id="UP000603227">
    <property type="component" value="Unassembled WGS sequence"/>
</dbReference>
<evidence type="ECO:0000313" key="5">
    <source>
        <dbReference type="EMBL" id="GHE48269.1"/>
    </source>
</evidence>
<evidence type="ECO:0000256" key="2">
    <source>
        <dbReference type="ARBA" id="ARBA00022840"/>
    </source>
</evidence>
<dbReference type="GO" id="GO:0005737">
    <property type="term" value="C:cytoplasm"/>
    <property type="evidence" value="ECO:0007669"/>
    <property type="project" value="TreeGrafter"/>
</dbReference>
<comment type="caution">
    <text evidence="5">The sequence shown here is derived from an EMBL/GenBank/DDBJ whole genome shotgun (WGS) entry which is preliminary data.</text>
</comment>
<gene>
    <name evidence="5" type="ORF">GCM10017771_69360</name>
</gene>
<accession>A0A919DHH3</accession>
<dbReference type="EMBL" id="BNAT01000032">
    <property type="protein sequence ID" value="GHE48269.1"/>
    <property type="molecule type" value="Genomic_DNA"/>
</dbReference>
<keyword evidence="1" id="KW-0547">Nucleotide-binding</keyword>
<dbReference type="InterPro" id="IPR027417">
    <property type="entry name" value="P-loop_NTPase"/>
</dbReference>